<dbReference type="InterPro" id="IPR023753">
    <property type="entry name" value="FAD/NAD-binding_dom"/>
</dbReference>
<comment type="similarity">
    <text evidence="2">Belongs to the NADH dehydrogenase family.</text>
</comment>
<dbReference type="Gene3D" id="3.50.50.100">
    <property type="match status" value="1"/>
</dbReference>
<evidence type="ECO:0000256" key="3">
    <source>
        <dbReference type="ARBA" id="ARBA00022630"/>
    </source>
</evidence>
<keyword evidence="4" id="KW-0274">FAD</keyword>
<protein>
    <submittedName>
        <fullName evidence="7">Pyridine nucleotide-disulfide oxidoreductase</fullName>
    </submittedName>
</protein>
<dbReference type="EMBL" id="BMIN01000001">
    <property type="protein sequence ID" value="GGC98750.1"/>
    <property type="molecule type" value="Genomic_DNA"/>
</dbReference>
<accession>A0ABQ1PKF9</accession>
<keyword evidence="8" id="KW-1185">Reference proteome</keyword>
<dbReference type="InterPro" id="IPR051169">
    <property type="entry name" value="NADH-Q_oxidoreductase"/>
</dbReference>
<comment type="caution">
    <text evidence="7">The sequence shown here is derived from an EMBL/GenBank/DDBJ whole genome shotgun (WGS) entry which is preliminary data.</text>
</comment>
<evidence type="ECO:0000256" key="1">
    <source>
        <dbReference type="ARBA" id="ARBA00001974"/>
    </source>
</evidence>
<dbReference type="Pfam" id="PF07992">
    <property type="entry name" value="Pyr_redox_2"/>
    <property type="match status" value="1"/>
</dbReference>
<evidence type="ECO:0000259" key="6">
    <source>
        <dbReference type="Pfam" id="PF07992"/>
    </source>
</evidence>
<evidence type="ECO:0000313" key="7">
    <source>
        <dbReference type="EMBL" id="GGC98750.1"/>
    </source>
</evidence>
<feature type="domain" description="FAD/NAD(P)-binding" evidence="6">
    <location>
        <begin position="3"/>
        <end position="285"/>
    </location>
</feature>
<dbReference type="PANTHER" id="PTHR42913:SF9">
    <property type="entry name" value="SLR1591 PROTEIN"/>
    <property type="match status" value="1"/>
</dbReference>
<keyword evidence="3" id="KW-0285">Flavoprotein</keyword>
<gene>
    <name evidence="7" type="ORF">GCM10011389_02410</name>
</gene>
<sequence length="363" mass="40806">MNRLVLIGAGHAHLHIIDQLRNEQLPETEVILISPSPYQYYSGMFSGYAEGLYNEEEIRVSLPQLCEKASVEFKEEFIVSIDAEQKILLTDQGNVLSYDVVSFDIGSLTAHTEIKGVKEHARRIKPNYHFPAMVDEVRQTDHLSIVGGGIAGVELALSLQSYRTHHNEGKDVTIISGADRLLPGETIDISKKIERIVKDKGIKLQKGSHVTEMTNDKIYTDQSTEIKYTDALWLAGPKAPSVFKQSKLPIDDEGYLQVESTLQVKEHPSIFGAGDCISLSEKPDLPKNGVFAIRQAPILWENIKGFLSTGDGSHYIPQSKWLAIMSIGQKEGFLLYGKWSYKGKIAWNLKNRIDRKFMKQYQT</sequence>
<dbReference type="PANTHER" id="PTHR42913">
    <property type="entry name" value="APOPTOSIS-INDUCING FACTOR 1"/>
    <property type="match status" value="1"/>
</dbReference>
<dbReference type="Proteomes" id="UP000642571">
    <property type="component" value="Unassembled WGS sequence"/>
</dbReference>
<proteinExistence type="inferred from homology"/>
<evidence type="ECO:0000313" key="8">
    <source>
        <dbReference type="Proteomes" id="UP000642571"/>
    </source>
</evidence>
<organism evidence="7 8">
    <name type="scientific">Pontibacillus salipaludis</name>
    <dbReference type="NCBI Taxonomy" id="1697394"/>
    <lineage>
        <taxon>Bacteria</taxon>
        <taxon>Bacillati</taxon>
        <taxon>Bacillota</taxon>
        <taxon>Bacilli</taxon>
        <taxon>Bacillales</taxon>
        <taxon>Bacillaceae</taxon>
        <taxon>Pontibacillus</taxon>
    </lineage>
</organism>
<evidence type="ECO:0000256" key="2">
    <source>
        <dbReference type="ARBA" id="ARBA00005272"/>
    </source>
</evidence>
<evidence type="ECO:0000256" key="4">
    <source>
        <dbReference type="ARBA" id="ARBA00022827"/>
    </source>
</evidence>
<dbReference type="InterPro" id="IPR036188">
    <property type="entry name" value="FAD/NAD-bd_sf"/>
</dbReference>
<comment type="cofactor">
    <cofactor evidence="1">
        <name>FAD</name>
        <dbReference type="ChEBI" id="CHEBI:57692"/>
    </cofactor>
</comment>
<reference evidence="8" key="1">
    <citation type="journal article" date="2019" name="Int. J. Syst. Evol. Microbiol.">
        <title>The Global Catalogue of Microorganisms (GCM) 10K type strain sequencing project: providing services to taxonomists for standard genome sequencing and annotation.</title>
        <authorList>
            <consortium name="The Broad Institute Genomics Platform"/>
            <consortium name="The Broad Institute Genome Sequencing Center for Infectious Disease"/>
            <person name="Wu L."/>
            <person name="Ma J."/>
        </authorList>
    </citation>
    <scope>NUCLEOTIDE SEQUENCE [LARGE SCALE GENOMIC DNA]</scope>
    <source>
        <strain evidence="8">CGMCC 1.15353</strain>
    </source>
</reference>
<keyword evidence="5" id="KW-0560">Oxidoreductase</keyword>
<name>A0ABQ1PKF9_9BACI</name>
<dbReference type="RefSeq" id="WP_188650128.1">
    <property type="nucleotide sequence ID" value="NZ_BMIN01000001.1"/>
</dbReference>
<dbReference type="SUPFAM" id="SSF51905">
    <property type="entry name" value="FAD/NAD(P)-binding domain"/>
    <property type="match status" value="2"/>
</dbReference>
<evidence type="ECO:0000256" key="5">
    <source>
        <dbReference type="ARBA" id="ARBA00023002"/>
    </source>
</evidence>